<dbReference type="OrthoDB" id="9803619at2"/>
<dbReference type="GO" id="GO:0008832">
    <property type="term" value="F:dGTPase activity"/>
    <property type="evidence" value="ECO:0007669"/>
    <property type="project" value="UniProtKB-EC"/>
</dbReference>
<evidence type="ECO:0000313" key="4">
    <source>
        <dbReference type="Proteomes" id="UP000035704"/>
    </source>
</evidence>
<dbReference type="CDD" id="cd00077">
    <property type="entry name" value="HDc"/>
    <property type="match status" value="1"/>
</dbReference>
<evidence type="ECO:0000313" key="3">
    <source>
        <dbReference type="EMBL" id="AKL94975.1"/>
    </source>
</evidence>
<accession>A0A0D8IC59</accession>
<dbReference type="PATRIC" id="fig|84022.5.peg.2978"/>
<dbReference type="InterPro" id="IPR006261">
    <property type="entry name" value="dGTPase"/>
</dbReference>
<dbReference type="PROSITE" id="PS51831">
    <property type="entry name" value="HD"/>
    <property type="match status" value="1"/>
</dbReference>
<reference evidence="3 4" key="1">
    <citation type="submission" date="2014-10" db="EMBL/GenBank/DDBJ databases">
        <title>Genome sequence of Clostridium aceticum DSM 1496.</title>
        <authorList>
            <person name="Poehlein A."/>
            <person name="Schiel-Bengelsdorf B."/>
            <person name="Gottschalk G."/>
            <person name="Duerre P."/>
            <person name="Daniel R."/>
        </authorList>
    </citation>
    <scope>NUCLEOTIDE SEQUENCE [LARGE SCALE GENOMIC DNA]</scope>
    <source>
        <strain evidence="3 4">DSM 1496</strain>
    </source>
</reference>
<dbReference type="Gene3D" id="1.10.3210.10">
    <property type="entry name" value="Hypothetical protein af1432"/>
    <property type="match status" value="1"/>
</dbReference>
<dbReference type="STRING" id="84022.CACET_c15260"/>
<proteinExistence type="predicted"/>
<gene>
    <name evidence="3" type="primary">dgt1</name>
    <name evidence="3" type="ORF">CACET_c15260</name>
</gene>
<dbReference type="KEGG" id="cace:CACET_c15260"/>
<keyword evidence="1 3" id="KW-0378">Hydrolase</keyword>
<feature type="region of interest" description="Disordered" evidence="2">
    <location>
        <begin position="1"/>
        <end position="26"/>
    </location>
</feature>
<dbReference type="SUPFAM" id="SSF109604">
    <property type="entry name" value="HD-domain/PDEase-like"/>
    <property type="match status" value="1"/>
</dbReference>
<dbReference type="InterPro" id="IPR051094">
    <property type="entry name" value="Diverse_Catalytic_Enzymes"/>
</dbReference>
<name>A0A0D8IC59_9CLOT</name>
<dbReference type="Pfam" id="PF01966">
    <property type="entry name" value="HD"/>
    <property type="match status" value="1"/>
</dbReference>
<dbReference type="Pfam" id="PF13286">
    <property type="entry name" value="HD_assoc"/>
    <property type="match status" value="1"/>
</dbReference>
<dbReference type="RefSeq" id="WP_044823736.1">
    <property type="nucleotide sequence ID" value="NZ_CP009687.1"/>
</dbReference>
<keyword evidence="4" id="KW-1185">Reference proteome</keyword>
<evidence type="ECO:0000256" key="1">
    <source>
        <dbReference type="ARBA" id="ARBA00022801"/>
    </source>
</evidence>
<sequence length="438" mass="51152">MIDASNKQVEKREPIKEPIKSKELERRNDELILQPWATKYSEADREVEEQEDDETYRTNYRRDRDRILYSTAFRRLQYKTQVLVNSAGDHYRTRLTHTLEVQQLAMSIADALGANRDLAEAIALGHDLGHTPFGHAVERVLNKILLSKDQGCFSHAIQSARYVEHLATHKGEQGLNLCIQVREGILKHDTDIFKSDFGENQSKQWNCSSLNPERPGGIEAQIAYWADKIAYLSHDWDDFKTSGLYDEAIKEKKDEVKELQEIMNYLTGREDNNWELRDLIRNLHENLVSYTFNTLKNSNINESRDIIKLTESNMMEHKCNLCKGKQDANKKEILLNSLVVNFEKEYRRQVLKARDLLGQIYAQSPTVARMDERAECMISEIFHKYETKVHLLPWKTQKKIEAEGNKCRVIADHIACMTDRYAYRVYDELFLSRGINYK</sequence>
<organism evidence="3 4">
    <name type="scientific">Clostridium aceticum</name>
    <dbReference type="NCBI Taxonomy" id="84022"/>
    <lineage>
        <taxon>Bacteria</taxon>
        <taxon>Bacillati</taxon>
        <taxon>Bacillota</taxon>
        <taxon>Clostridia</taxon>
        <taxon>Eubacteriales</taxon>
        <taxon>Clostridiaceae</taxon>
        <taxon>Clostridium</taxon>
    </lineage>
</organism>
<dbReference type="PANTHER" id="PTHR35795">
    <property type="entry name" value="SLR1885 PROTEIN"/>
    <property type="match status" value="1"/>
</dbReference>
<dbReference type="PANTHER" id="PTHR35795:SF1">
    <property type="entry name" value="BIS(5'-NUCLEOSYL)-TETRAPHOSPHATASE, SYMMETRICAL"/>
    <property type="match status" value="1"/>
</dbReference>
<dbReference type="EMBL" id="CP009687">
    <property type="protein sequence ID" value="AKL94975.1"/>
    <property type="molecule type" value="Genomic_DNA"/>
</dbReference>
<protein>
    <submittedName>
        <fullName evidence="3">Deoxyguanosinetriphosphate triphosphohydrolase Dgt</fullName>
        <ecNumber evidence="3">3.1.5.1</ecNumber>
    </submittedName>
</protein>
<dbReference type="Proteomes" id="UP000035704">
    <property type="component" value="Chromosome"/>
</dbReference>
<dbReference type="InterPro" id="IPR003607">
    <property type="entry name" value="HD/PDEase_dom"/>
</dbReference>
<dbReference type="SMART" id="SM00471">
    <property type="entry name" value="HDc"/>
    <property type="match status" value="1"/>
</dbReference>
<dbReference type="InterPro" id="IPR006674">
    <property type="entry name" value="HD_domain"/>
</dbReference>
<dbReference type="AlphaFoldDB" id="A0A0D8IC59"/>
<feature type="compositionally biased region" description="Basic and acidic residues" evidence="2">
    <location>
        <begin position="8"/>
        <end position="26"/>
    </location>
</feature>
<dbReference type="EC" id="3.1.5.1" evidence="3"/>
<evidence type="ECO:0000256" key="2">
    <source>
        <dbReference type="SAM" id="MobiDB-lite"/>
    </source>
</evidence>
<dbReference type="InterPro" id="IPR026875">
    <property type="entry name" value="PHydrolase_assoc_dom"/>
</dbReference>
<dbReference type="NCBIfam" id="TIGR01353">
    <property type="entry name" value="dGTP_triPase"/>
    <property type="match status" value="1"/>
</dbReference>